<dbReference type="GO" id="GO:0016757">
    <property type="term" value="F:glycosyltransferase activity"/>
    <property type="evidence" value="ECO:0007669"/>
    <property type="project" value="UniProtKB-KW"/>
</dbReference>
<keyword evidence="2" id="KW-0808">Transferase</keyword>
<evidence type="ECO:0000259" key="1">
    <source>
        <dbReference type="Pfam" id="PF00535"/>
    </source>
</evidence>
<accession>A0ABY1VNG0</accession>
<evidence type="ECO:0000313" key="3">
    <source>
        <dbReference type="Proteomes" id="UP000250006"/>
    </source>
</evidence>
<protein>
    <submittedName>
        <fullName evidence="2">dTDP-Rha:alpha-D-GlcNAc-pyrophosphate polyprenol, alpha-3-L-rhamnosyltransferase</fullName>
        <ecNumber evidence="2">2.4.-.-</ecNumber>
    </submittedName>
</protein>
<feature type="domain" description="Glycosyltransferase 2-like" evidence="1">
    <location>
        <begin position="38"/>
        <end position="153"/>
    </location>
</feature>
<dbReference type="SUPFAM" id="SSF53448">
    <property type="entry name" value="Nucleotide-diphospho-sugar transferases"/>
    <property type="match status" value="1"/>
</dbReference>
<dbReference type="Pfam" id="PF00535">
    <property type="entry name" value="Glycos_transf_2"/>
    <property type="match status" value="1"/>
</dbReference>
<dbReference type="PANTHER" id="PTHR43179:SF7">
    <property type="entry name" value="RHAMNOSYLTRANSFERASE WBBL"/>
    <property type="match status" value="1"/>
</dbReference>
<dbReference type="InterPro" id="IPR029044">
    <property type="entry name" value="Nucleotide-diphossugar_trans"/>
</dbReference>
<gene>
    <name evidence="2" type="primary">wbbL_1</name>
    <name evidence="2" type="ORF">NCTC11535_00950</name>
</gene>
<name>A0ABY1VNG0_9ACTO</name>
<evidence type="ECO:0000313" key="2">
    <source>
        <dbReference type="EMBL" id="SPT53287.1"/>
    </source>
</evidence>
<proteinExistence type="predicted"/>
<keyword evidence="2" id="KW-0328">Glycosyltransferase</keyword>
<comment type="caution">
    <text evidence="2">The sequence shown here is derived from an EMBL/GenBank/DDBJ whole genome shotgun (WGS) entry which is preliminary data.</text>
</comment>
<dbReference type="Gene3D" id="3.90.550.10">
    <property type="entry name" value="Spore Coat Polysaccharide Biosynthesis Protein SpsA, Chain A"/>
    <property type="match status" value="1"/>
</dbReference>
<dbReference type="PANTHER" id="PTHR43179">
    <property type="entry name" value="RHAMNOSYLTRANSFERASE WBBL"/>
    <property type="match status" value="1"/>
</dbReference>
<sequence>MPRVCSASARLVRVSQAVRGQDDTPADGTNGTTGSVRVVTVAYNPGRELADFLSSLDNATSRTLRIVIADNGQEHALVDKLAELHGAEVIRDGGNHGYGGGANRGAAGLQEDWVVIANPDLVWRPGSLDLLIDAAIAHPEGGCFGPRILSTDGSIYPSGRELPSLFKGAGHAVLGRVWPANPFSKAYHGGNAEQTHAVGWLSGACLLLPAEVWRELGGFDEGYFMFFEDTDLGARITASGRLNLQVPEAVVIHEQGASWKARPERMIRAHHASARRYFYRSHPAAWQAPARWLVGAGLHVRERAEVKRVSKR</sequence>
<dbReference type="InterPro" id="IPR001173">
    <property type="entry name" value="Glyco_trans_2-like"/>
</dbReference>
<dbReference type="EC" id="2.4.-.-" evidence="2"/>
<keyword evidence="3" id="KW-1185">Reference proteome</keyword>
<reference evidence="2 3" key="1">
    <citation type="submission" date="2018-06" db="EMBL/GenBank/DDBJ databases">
        <authorList>
            <consortium name="Pathogen Informatics"/>
            <person name="Doyle S."/>
        </authorList>
    </citation>
    <scope>NUCLEOTIDE SEQUENCE [LARGE SCALE GENOMIC DNA]</scope>
    <source>
        <strain evidence="2 3">NCTC11535</strain>
    </source>
</reference>
<dbReference type="Proteomes" id="UP000250006">
    <property type="component" value="Unassembled WGS sequence"/>
</dbReference>
<dbReference type="EMBL" id="UAPQ01000006">
    <property type="protein sequence ID" value="SPT53287.1"/>
    <property type="molecule type" value="Genomic_DNA"/>
</dbReference>
<organism evidence="2 3">
    <name type="scientific">Actinomyces bovis</name>
    <dbReference type="NCBI Taxonomy" id="1658"/>
    <lineage>
        <taxon>Bacteria</taxon>
        <taxon>Bacillati</taxon>
        <taxon>Actinomycetota</taxon>
        <taxon>Actinomycetes</taxon>
        <taxon>Actinomycetales</taxon>
        <taxon>Actinomycetaceae</taxon>
        <taxon>Actinomyces</taxon>
    </lineage>
</organism>